<dbReference type="Proteomes" id="UP000248012">
    <property type="component" value="Unassembled WGS sequence"/>
</dbReference>
<evidence type="ECO:0000313" key="1">
    <source>
        <dbReference type="EMBL" id="PYC47772.1"/>
    </source>
</evidence>
<gene>
    <name evidence="1" type="ORF">DI396_06605</name>
</gene>
<organism evidence="1 2">
    <name type="scientific">Litorivita pollutaquae</name>
    <dbReference type="NCBI Taxonomy" id="2200892"/>
    <lineage>
        <taxon>Bacteria</taxon>
        <taxon>Pseudomonadati</taxon>
        <taxon>Pseudomonadota</taxon>
        <taxon>Alphaproteobacteria</taxon>
        <taxon>Rhodobacterales</taxon>
        <taxon>Paracoccaceae</taxon>
        <taxon>Litorivita</taxon>
    </lineage>
</organism>
<evidence type="ECO:0000313" key="2">
    <source>
        <dbReference type="Proteomes" id="UP000248012"/>
    </source>
</evidence>
<reference evidence="1 2" key="1">
    <citation type="submission" date="2018-05" db="EMBL/GenBank/DDBJ databases">
        <title>Oceanovita maritima gen. nov., sp. nov., a marine bacterium in the family Rhodobacteraceae isolated from surface seawater of Lundu port Xiamen, China.</title>
        <authorList>
            <person name="Hetharua B.H."/>
            <person name="Min D."/>
            <person name="Liao H."/>
            <person name="Tian Y."/>
        </authorList>
    </citation>
    <scope>NUCLEOTIDE SEQUENCE [LARGE SCALE GENOMIC DNA]</scope>
    <source>
        <strain evidence="1 2">FSX-11</strain>
    </source>
</reference>
<protein>
    <submittedName>
        <fullName evidence="1">Uncharacterized protein</fullName>
    </submittedName>
</protein>
<comment type="caution">
    <text evidence="1">The sequence shown here is derived from an EMBL/GenBank/DDBJ whole genome shotgun (WGS) entry which is preliminary data.</text>
</comment>
<dbReference type="OrthoDB" id="7374566at2"/>
<proteinExistence type="predicted"/>
<accession>A0A2V4N1E8</accession>
<dbReference type="AlphaFoldDB" id="A0A2V4N1E8"/>
<dbReference type="RefSeq" id="WP_110795423.1">
    <property type="nucleotide sequence ID" value="NZ_KZ826483.1"/>
</dbReference>
<keyword evidence="2" id="KW-1185">Reference proteome</keyword>
<sequence>MASFSGFIRKSPDERLAAFLKAFGVDAPDDFNWQGQGRGTALVNDIATLIADLPDLRQDKVKAELDHLASLATPQGMTAAEQICSAQRIDLEGLQGIQDVLLMLAIDHPKTLERVSVQASLMQRTGGKNWSAFQFDDDGKPWALGDEVARAGFVADAIAILDLPEHRKREADWYTSIRVHPITAEETEILQATIYVESNAESELTFGSSEGLERQVVQRVLEVGIACNAKERIVEICARGGKKIRDEYATSFSQHFAPQSAPPIETPRRDVLLGNIASNPSFPTEPADGVASVEVSSLEFYSTGGGFARFERRGDDETIYQFLERQFGERSPIHAAGWTIIGTTLRIALAPQVGKRAKTLTVTLRTPNTTTIPNKTEAERQFVINLLERWKLLAKRPERFDVIEAV</sequence>
<dbReference type="EMBL" id="QFVT01000004">
    <property type="protein sequence ID" value="PYC47772.1"/>
    <property type="molecule type" value="Genomic_DNA"/>
</dbReference>
<name>A0A2V4N1E8_9RHOB</name>